<dbReference type="EMBL" id="KN823328">
    <property type="protein sequence ID" value="KIO17959.1"/>
    <property type="molecule type" value="Genomic_DNA"/>
</dbReference>
<reference evidence="2" key="2">
    <citation type="submission" date="2015-01" db="EMBL/GenBank/DDBJ databases">
        <title>Evolutionary Origins and Diversification of the Mycorrhizal Mutualists.</title>
        <authorList>
            <consortium name="DOE Joint Genome Institute"/>
            <consortium name="Mycorrhizal Genomics Consortium"/>
            <person name="Kohler A."/>
            <person name="Kuo A."/>
            <person name="Nagy L.G."/>
            <person name="Floudas D."/>
            <person name="Copeland A."/>
            <person name="Barry K.W."/>
            <person name="Cichocki N."/>
            <person name="Veneault-Fourrey C."/>
            <person name="LaButti K."/>
            <person name="Lindquist E.A."/>
            <person name="Lipzen A."/>
            <person name="Lundell T."/>
            <person name="Morin E."/>
            <person name="Murat C."/>
            <person name="Riley R."/>
            <person name="Ohm R."/>
            <person name="Sun H."/>
            <person name="Tunlid A."/>
            <person name="Henrissat B."/>
            <person name="Grigoriev I.V."/>
            <person name="Hibbett D.S."/>
            <person name="Martin F."/>
        </authorList>
    </citation>
    <scope>NUCLEOTIDE SEQUENCE [LARGE SCALE GENOMIC DNA]</scope>
    <source>
        <strain evidence="2">MUT 4182</strain>
    </source>
</reference>
<reference evidence="1 2" key="1">
    <citation type="submission" date="2014-04" db="EMBL/GenBank/DDBJ databases">
        <authorList>
            <consortium name="DOE Joint Genome Institute"/>
            <person name="Kuo A."/>
            <person name="Girlanda M."/>
            <person name="Perotto S."/>
            <person name="Kohler A."/>
            <person name="Nagy L.G."/>
            <person name="Floudas D."/>
            <person name="Copeland A."/>
            <person name="Barry K.W."/>
            <person name="Cichocki N."/>
            <person name="Veneault-Fourrey C."/>
            <person name="LaButti K."/>
            <person name="Lindquist E.A."/>
            <person name="Lipzen A."/>
            <person name="Lundell T."/>
            <person name="Morin E."/>
            <person name="Murat C."/>
            <person name="Sun H."/>
            <person name="Tunlid A."/>
            <person name="Henrissat B."/>
            <person name="Grigoriev I.V."/>
            <person name="Hibbett D.S."/>
            <person name="Martin F."/>
            <person name="Nordberg H.P."/>
            <person name="Cantor M.N."/>
            <person name="Hua S.X."/>
        </authorList>
    </citation>
    <scope>NUCLEOTIDE SEQUENCE [LARGE SCALE GENOMIC DNA]</scope>
    <source>
        <strain evidence="1 2">MUT 4182</strain>
    </source>
</reference>
<organism evidence="1 2">
    <name type="scientific">Tulasnella calospora MUT 4182</name>
    <dbReference type="NCBI Taxonomy" id="1051891"/>
    <lineage>
        <taxon>Eukaryota</taxon>
        <taxon>Fungi</taxon>
        <taxon>Dikarya</taxon>
        <taxon>Basidiomycota</taxon>
        <taxon>Agaricomycotina</taxon>
        <taxon>Agaricomycetes</taxon>
        <taxon>Cantharellales</taxon>
        <taxon>Tulasnellaceae</taxon>
        <taxon>Tulasnella</taxon>
    </lineage>
</organism>
<keyword evidence="2" id="KW-1185">Reference proteome</keyword>
<gene>
    <name evidence="1" type="ORF">M407DRAFT_32373</name>
</gene>
<evidence type="ECO:0000313" key="2">
    <source>
        <dbReference type="Proteomes" id="UP000054248"/>
    </source>
</evidence>
<dbReference type="OrthoDB" id="10523329at2759"/>
<sequence>MTWAVAAFQHRLHFPSYGLITRSSTSTNFGTQWSTTWSVSGDSNRVTSLLQADGTQCDAKFIVHGQSSGMAIWIPADIQSFLAVYKNFTPVTLHFERMS</sequence>
<evidence type="ECO:0000313" key="1">
    <source>
        <dbReference type="EMBL" id="KIO17959.1"/>
    </source>
</evidence>
<name>A0A0C3Q4V7_9AGAM</name>
<dbReference type="HOGENOM" id="CLU_2322072_0_0_1"/>
<dbReference type="Proteomes" id="UP000054248">
    <property type="component" value="Unassembled WGS sequence"/>
</dbReference>
<dbReference type="AlphaFoldDB" id="A0A0C3Q4V7"/>
<accession>A0A0C3Q4V7</accession>
<proteinExistence type="predicted"/>
<protein>
    <submittedName>
        <fullName evidence="1">Uncharacterized protein</fullName>
    </submittedName>
</protein>